<dbReference type="AlphaFoldDB" id="A0A6J4QH08"/>
<gene>
    <name evidence="2" type="ORF">AVDCRST_MAG80-1018</name>
</gene>
<reference evidence="2" key="1">
    <citation type="submission" date="2020-02" db="EMBL/GenBank/DDBJ databases">
        <authorList>
            <person name="Meier V. D."/>
        </authorList>
    </citation>
    <scope>NUCLEOTIDE SEQUENCE</scope>
    <source>
        <strain evidence="2">AVDCRST_MAG80</strain>
    </source>
</reference>
<protein>
    <submittedName>
        <fullName evidence="2">Uncharacterized protein</fullName>
    </submittedName>
</protein>
<organism evidence="2">
    <name type="scientific">uncultured Rubrobacteraceae bacterium</name>
    <dbReference type="NCBI Taxonomy" id="349277"/>
    <lineage>
        <taxon>Bacteria</taxon>
        <taxon>Bacillati</taxon>
        <taxon>Actinomycetota</taxon>
        <taxon>Rubrobacteria</taxon>
        <taxon>Rubrobacterales</taxon>
        <taxon>Rubrobacteraceae</taxon>
        <taxon>environmental samples</taxon>
    </lineage>
</organism>
<evidence type="ECO:0000313" key="2">
    <source>
        <dbReference type="EMBL" id="CAA9437405.1"/>
    </source>
</evidence>
<dbReference type="EMBL" id="CADCVC010000086">
    <property type="protein sequence ID" value="CAA9437405.1"/>
    <property type="molecule type" value="Genomic_DNA"/>
</dbReference>
<feature type="region of interest" description="Disordered" evidence="1">
    <location>
        <begin position="1"/>
        <end position="53"/>
    </location>
</feature>
<accession>A0A6J4QH08</accession>
<name>A0A6J4QH08_9ACTN</name>
<evidence type="ECO:0000256" key="1">
    <source>
        <dbReference type="SAM" id="MobiDB-lite"/>
    </source>
</evidence>
<proteinExistence type="predicted"/>
<sequence length="53" mass="5931">MSWPGRENGLESLEEYTRVESVSTSSRQDARVEAEPPYRPPGVGPEIRLLEAT</sequence>